<evidence type="ECO:0000256" key="9">
    <source>
        <dbReference type="ARBA" id="ARBA00023136"/>
    </source>
</evidence>
<dbReference type="CDD" id="cd13686">
    <property type="entry name" value="GluR_Plant"/>
    <property type="match status" value="2"/>
</dbReference>
<reference evidence="18" key="1">
    <citation type="submission" date="2023-03" db="UniProtKB">
        <authorList>
            <consortium name="EnsemblPlants"/>
        </authorList>
    </citation>
    <scope>IDENTIFICATION</scope>
</reference>
<dbReference type="SUPFAM" id="SSF53822">
    <property type="entry name" value="Periplasmic binding protein-like I"/>
    <property type="match status" value="2"/>
</dbReference>
<feature type="chain" id="PRO_5039913792" description="Ionotropic glutamate receptor C-terminal domain-containing protein" evidence="16">
    <location>
        <begin position="28"/>
        <end position="1824"/>
    </location>
</feature>
<evidence type="ECO:0000256" key="11">
    <source>
        <dbReference type="ARBA" id="ARBA00023180"/>
    </source>
</evidence>
<evidence type="ECO:0000256" key="13">
    <source>
        <dbReference type="ARBA" id="ARBA00023303"/>
    </source>
</evidence>
<dbReference type="CDD" id="cd19990">
    <property type="entry name" value="PBP1_GABAb_receptor_plant"/>
    <property type="match status" value="2"/>
</dbReference>
<keyword evidence="11" id="KW-0325">Glycoprotein</keyword>
<dbReference type="Gene3D" id="1.10.287.70">
    <property type="match status" value="2"/>
</dbReference>
<evidence type="ECO:0000256" key="5">
    <source>
        <dbReference type="ARBA" id="ARBA00022692"/>
    </source>
</evidence>
<dbReference type="Gene3D" id="3.40.50.2300">
    <property type="match status" value="4"/>
</dbReference>
<dbReference type="FunFam" id="3.40.190.10:FF:000195">
    <property type="entry name" value="Glutamate receptor 2.7"/>
    <property type="match status" value="2"/>
</dbReference>
<dbReference type="EnsemblPlants" id="MELO3C011322.2.1">
    <property type="protein sequence ID" value="MELO3C011322.2.1"/>
    <property type="gene ID" value="MELO3C011322.2"/>
</dbReference>
<keyword evidence="9 15" id="KW-0472">Membrane</keyword>
<keyword evidence="4" id="KW-0813">Transport</keyword>
<keyword evidence="7 15" id="KW-1133">Transmembrane helix</keyword>
<comment type="subcellular location">
    <subcellularLocation>
        <location evidence="1">Membrane</location>
        <topology evidence="1">Multi-pass membrane protein</topology>
    </subcellularLocation>
</comment>
<evidence type="ECO:0000256" key="6">
    <source>
        <dbReference type="ARBA" id="ARBA00022729"/>
    </source>
</evidence>
<keyword evidence="8" id="KW-0406">Ion transport</keyword>
<dbReference type="InterPro" id="IPR019594">
    <property type="entry name" value="Glu/Gly-bd"/>
</dbReference>
<comment type="subunit">
    <text evidence="3">May form heteromers.</text>
</comment>
<dbReference type="InterPro" id="IPR015683">
    <property type="entry name" value="Ionotropic_Glu_rcpt"/>
</dbReference>
<protein>
    <recommendedName>
        <fullName evidence="17">Ionotropic glutamate receptor C-terminal domain-containing protein</fullName>
    </recommendedName>
</protein>
<dbReference type="Gramene" id="MELO3C011322.2.1">
    <property type="protein sequence ID" value="MELO3C011322.2.1"/>
    <property type="gene ID" value="MELO3C011322.2"/>
</dbReference>
<dbReference type="GO" id="GO:0015276">
    <property type="term" value="F:ligand-gated monoatomic ion channel activity"/>
    <property type="evidence" value="ECO:0007669"/>
    <property type="project" value="InterPro"/>
</dbReference>
<comment type="function">
    <text evidence="14">Glutamate-gated receptor that probably acts as a non-selective cation channel. May be involved in light-signal transduction and calcium homeostasis via the regulation of calcium influx into cells.</text>
</comment>
<proteinExistence type="inferred from homology"/>
<evidence type="ECO:0000256" key="12">
    <source>
        <dbReference type="ARBA" id="ARBA00023286"/>
    </source>
</evidence>
<dbReference type="Gene3D" id="3.40.190.10">
    <property type="entry name" value="Periplasmic binding protein-like II"/>
    <property type="match status" value="4"/>
</dbReference>
<evidence type="ECO:0000256" key="14">
    <source>
        <dbReference type="ARBA" id="ARBA00049638"/>
    </source>
</evidence>
<dbReference type="Pfam" id="PF01094">
    <property type="entry name" value="ANF_receptor"/>
    <property type="match status" value="2"/>
</dbReference>
<evidence type="ECO:0000256" key="7">
    <source>
        <dbReference type="ARBA" id="ARBA00022989"/>
    </source>
</evidence>
<feature type="transmembrane region" description="Helical" evidence="15">
    <location>
        <begin position="591"/>
        <end position="609"/>
    </location>
</feature>
<feature type="transmembrane region" description="Helical" evidence="15">
    <location>
        <begin position="1739"/>
        <end position="1758"/>
    </location>
</feature>
<dbReference type="PANTHER" id="PTHR34836:SF1">
    <property type="entry name" value="OS09G0428600 PROTEIN"/>
    <property type="match status" value="1"/>
</dbReference>
<feature type="signal peptide" evidence="16">
    <location>
        <begin position="1"/>
        <end position="27"/>
    </location>
</feature>
<dbReference type="FunFam" id="3.40.50.2300:FF:000081">
    <property type="entry name" value="Glutamate receptor"/>
    <property type="match status" value="1"/>
</dbReference>
<name>A0A9I9D0Q9_CUCME</name>
<dbReference type="FunFam" id="3.40.50.2300:FF:000169">
    <property type="entry name" value="Glutamate receptor"/>
    <property type="match status" value="1"/>
</dbReference>
<feature type="transmembrane region" description="Helical" evidence="15">
    <location>
        <begin position="1497"/>
        <end position="1515"/>
    </location>
</feature>
<keyword evidence="6 16" id="KW-0732">Signal</keyword>
<evidence type="ECO:0000259" key="17">
    <source>
        <dbReference type="SMART" id="SM00079"/>
    </source>
</evidence>
<evidence type="ECO:0000256" key="10">
    <source>
        <dbReference type="ARBA" id="ARBA00023170"/>
    </source>
</evidence>
<dbReference type="Pfam" id="PF10613">
    <property type="entry name" value="Lig_chan-Glu_bd"/>
    <property type="match status" value="2"/>
</dbReference>
<feature type="transmembrane region" description="Helical" evidence="15">
    <location>
        <begin position="651"/>
        <end position="675"/>
    </location>
</feature>
<feature type="domain" description="Ionotropic glutamate receptor C-terminal" evidence="17">
    <location>
        <begin position="461"/>
        <end position="811"/>
    </location>
</feature>
<dbReference type="SUPFAM" id="SSF53850">
    <property type="entry name" value="Periplasmic binding protein-like II"/>
    <property type="match status" value="2"/>
</dbReference>
<comment type="similarity">
    <text evidence="2">Belongs to the glutamate-gated ion channel (TC 1.A.10.1) family.</text>
</comment>
<sequence length="1824" mass="205671">MRRRKGMKSGFWVLLMMLLLAAAMVAAKEGEEEEEKAAVAVKVKVGVVFDWDDYGKVDFSCISMALSDFYASRSYYKTRVVLKPMDSNGTVVDAAAAALELIKKEEVQAILGPTSSMQANFMIDIGDKAQVPIISFSATRPSLTSHRSSFFFRVAQDDSSQVKAIGAIVKTFKWRKVVPIYVDNEFGDGIIPYLIDALQEVNAHVPYQSIISPDVTDDHLTSELYKLMTMQTRVFVVHMLSDLASRIFTKAKQIGMMKKGYVWIITDGVTNMLESIKPSTFESMQGVIGIKTYVPRTEKLESFERDWRKRFLGSYPKMEEVPELDVFALWAYDAAWALAIAVEKAGTDNLRYSPTNFTSLNYLYNLGLNQNGGKLRDAFSKVKFKGLSGDFSVKHGQLDWEIFEIVNVIGNGRRNVGFWSPESGLRTELERGRNGLRTIIWGGGDSGFPPKGWEIPTNEKKLRVVVPVKDGFWDFVSVVRDPVTNETKVSGYCIDVFKAVIEALPYAIAYELIPYHKSAAEPGGTYNDLVDQIYLGEFDALVGDLTIRANRSRYIDYTLPFAESGVSMVVPIMSTKNTNAWVFIKPLTGHLWSLTGGFFLVMALVVWILEHRVNEEFRGSPADQVFTSLWYSFSTMVFAHREITLNNWTRFVMIVWLFVVLIITQSYTASLASYLTVQEFKPAVTDINQLQKNGEKIGHKVGSFIHEILKSLKFEEYQLKTYRTAEEMHDLLSKGSANGGISAAMDENPYIKLFLAKYCSRYTTTEPTFKADGFGFGFPKGSPLVPDISRAILEVTESDRMREIENAWFKKLGECSISDASKLSSTRLSIDSFWALFVIVTCVSAVSVICYIIKFLYDQKGVWSKEIRSTTGEKLRELVKTFMDRDAGTHPLRRRVFINGAPIHPQPLDTLEMLLSFLAPISMVLQNSATVVTVQDEEEKVVPGEVKVKVGVVFDLDSVFGEMSLSCISMALDDLYSSRSYYKTRIVLHSIDSNDTVVDAAAAALELIKKEEVQAIIGPTSSMQANFIINIGDKAEVPIISFSATRPSLTSHRSSFFFRAAQNDSSQVKAIGAIVKTFKWRQVVPIHSDNEFGEGIIPYLIDALQEVDTDVPYQSKISASARDEQIIDELNNLMKMPTRVFVVHMAPHHASRLFTKAKEIGMMKRGYVWIITDAIANLLDLIDPSVLEAMQGVVGIKTYVPRSKGLDSFKHDWRKRFQRKEEDIPEVDVFGLWAYDAAWALAMAVEKAGTDNLRYTSTNITASKMNSTNYLYTLGVNQNGQKLRDAFSNLKFRGLAGEFSLIDGQLQSSLFEIVNVNGNGRRNVGFWSAESGLRRKVEESERSAKGLRSIIWPGERIVTPKGWEIPTNGKKLRIGVPVKHGFREFVSVIRDPKTNATIDVGGYCIDVFKAVIETLPYKVDYEFVPANPNFSYNELTYQVFLGKFDAVVGDITIRANRSSYLDYTLPFTESGVAMVVPMKNSKKTNAWVFLKPLTRDLWFVTAFFFVFVAFVIWILEHRVNEQFRGSPLDQLCTSLWYSFSTMVFAHREVTLNNLTRVVVVVWLFVVLIITQSYTASLASLLTVQDLKPTVTDINQLLKNGDNIGYQDGSFVYEILKSLKFHDSQLKSYESPKEMHQLFTRGSINGGISAALDEIPYIKLFLAMYCSQYTTTEPTYKADGFGFGFPIGSPLVPHISRRILEVTESERMKKIEEKWFKTLKECTASKVAELSSTRLSINSFWALFLITGVASLCSVAFYVGKFLYDERTRWQNVQSPIGERLYKLVGEFMKRDQRAHPLRRRISINGVPFNPQAIVASDDDHPRRD</sequence>
<accession>A0A9I9D0Q9</accession>
<dbReference type="InterPro" id="IPR001320">
    <property type="entry name" value="Iontro_rcpt_C"/>
</dbReference>
<keyword evidence="10" id="KW-0675">Receptor</keyword>
<dbReference type="GO" id="GO:0016020">
    <property type="term" value="C:membrane"/>
    <property type="evidence" value="ECO:0007669"/>
    <property type="project" value="UniProtKB-SubCell"/>
</dbReference>
<keyword evidence="5 15" id="KW-0812">Transmembrane</keyword>
<dbReference type="InterPro" id="IPR028082">
    <property type="entry name" value="Peripla_BP_I"/>
</dbReference>
<dbReference type="FunFam" id="1.10.287.70:FF:000037">
    <property type="entry name" value="Glutamate receptor"/>
    <property type="match status" value="2"/>
</dbReference>
<keyword evidence="13" id="KW-0407">Ion channel</keyword>
<dbReference type="PANTHER" id="PTHR34836">
    <property type="entry name" value="OS06G0188250 PROTEIN"/>
    <property type="match status" value="1"/>
</dbReference>
<feature type="transmembrane region" description="Helical" evidence="15">
    <location>
        <begin position="1557"/>
        <end position="1581"/>
    </location>
</feature>
<dbReference type="InterPro" id="IPR001828">
    <property type="entry name" value="ANF_lig-bd_rcpt"/>
</dbReference>
<evidence type="ECO:0000256" key="2">
    <source>
        <dbReference type="ARBA" id="ARBA00008685"/>
    </source>
</evidence>
<organism evidence="18">
    <name type="scientific">Cucumis melo</name>
    <name type="common">Muskmelon</name>
    <dbReference type="NCBI Taxonomy" id="3656"/>
    <lineage>
        <taxon>Eukaryota</taxon>
        <taxon>Viridiplantae</taxon>
        <taxon>Streptophyta</taxon>
        <taxon>Embryophyta</taxon>
        <taxon>Tracheophyta</taxon>
        <taxon>Spermatophyta</taxon>
        <taxon>Magnoliopsida</taxon>
        <taxon>eudicotyledons</taxon>
        <taxon>Gunneridae</taxon>
        <taxon>Pentapetalae</taxon>
        <taxon>rosids</taxon>
        <taxon>fabids</taxon>
        <taxon>Cucurbitales</taxon>
        <taxon>Cucurbitaceae</taxon>
        <taxon>Benincaseae</taxon>
        <taxon>Cucumis</taxon>
    </lineage>
</organism>
<evidence type="ECO:0000256" key="3">
    <source>
        <dbReference type="ARBA" id="ARBA00011095"/>
    </source>
</evidence>
<evidence type="ECO:0000256" key="8">
    <source>
        <dbReference type="ARBA" id="ARBA00023065"/>
    </source>
</evidence>
<evidence type="ECO:0000313" key="18">
    <source>
        <dbReference type="EnsemblPlants" id="MELO3C011322.2.1"/>
    </source>
</evidence>
<feature type="domain" description="Ionotropic glutamate receptor C-terminal" evidence="17">
    <location>
        <begin position="1371"/>
        <end position="1717"/>
    </location>
</feature>
<evidence type="ECO:0000256" key="4">
    <source>
        <dbReference type="ARBA" id="ARBA00022448"/>
    </source>
</evidence>
<evidence type="ECO:0000256" key="1">
    <source>
        <dbReference type="ARBA" id="ARBA00004141"/>
    </source>
</evidence>
<evidence type="ECO:0000256" key="16">
    <source>
        <dbReference type="SAM" id="SignalP"/>
    </source>
</evidence>
<dbReference type="FunFam" id="3.40.190.10:FF:000103">
    <property type="entry name" value="Glutamate receptor"/>
    <property type="match status" value="2"/>
</dbReference>
<keyword evidence="12" id="KW-1071">Ligand-gated ion channel</keyword>
<dbReference type="SMART" id="SM00079">
    <property type="entry name" value="PBPe"/>
    <property type="match status" value="2"/>
</dbReference>
<dbReference type="Pfam" id="PF00060">
    <property type="entry name" value="Lig_chan"/>
    <property type="match status" value="2"/>
</dbReference>
<evidence type="ECO:0000256" key="15">
    <source>
        <dbReference type="SAM" id="Phobius"/>
    </source>
</evidence>
<dbReference type="InterPro" id="IPR044440">
    <property type="entry name" value="GABAb_receptor_plant_PBP1"/>
</dbReference>